<dbReference type="PANTHER" id="PTHR46118:SF4">
    <property type="entry name" value="PROTEIN ABHD11"/>
    <property type="match status" value="1"/>
</dbReference>
<dbReference type="RefSeq" id="WP_390189080.1">
    <property type="nucleotide sequence ID" value="NZ_JBHMEP010000001.1"/>
</dbReference>
<evidence type="ECO:0000259" key="2">
    <source>
        <dbReference type="Pfam" id="PF12697"/>
    </source>
</evidence>
<dbReference type="Proteomes" id="UP001589645">
    <property type="component" value="Unassembled WGS sequence"/>
</dbReference>
<keyword evidence="4" id="KW-1185">Reference proteome</keyword>
<keyword evidence="1 3" id="KW-0378">Hydrolase</keyword>
<feature type="domain" description="AB hydrolase-1" evidence="2">
    <location>
        <begin position="16"/>
        <end position="247"/>
    </location>
</feature>
<evidence type="ECO:0000313" key="4">
    <source>
        <dbReference type="Proteomes" id="UP001589645"/>
    </source>
</evidence>
<comment type="caution">
    <text evidence="3">The sequence shown here is derived from an EMBL/GenBank/DDBJ whole genome shotgun (WGS) entry which is preliminary data.</text>
</comment>
<name>A0ABV5HH53_9VIBR</name>
<protein>
    <submittedName>
        <fullName evidence="3">Alpha/beta fold hydrolase</fullName>
    </submittedName>
</protein>
<dbReference type="EMBL" id="JBHMEP010000001">
    <property type="protein sequence ID" value="MFB9133558.1"/>
    <property type="molecule type" value="Genomic_DNA"/>
</dbReference>
<dbReference type="SUPFAM" id="SSF53474">
    <property type="entry name" value="alpha/beta-Hydrolases"/>
    <property type="match status" value="1"/>
</dbReference>
<dbReference type="InterPro" id="IPR000073">
    <property type="entry name" value="AB_hydrolase_1"/>
</dbReference>
<proteinExistence type="predicted"/>
<dbReference type="Pfam" id="PF12697">
    <property type="entry name" value="Abhydrolase_6"/>
    <property type="match status" value="1"/>
</dbReference>
<sequence length="255" mass="28919">MSQQLNYKIQGEGHTIVLIHGLFGNLDNLGLLARDLVLDHQVLSVDLRNHGQSFHSQTHDYASMAKDIVELLSNLGIKTYTLVGHSMGGKVAMQVANLSRQNTSALIVLDMAPVQYHQRRHDDVFAGLFAVLDHKPASRKEAMAILEQHIDTDGVRQFLSKSLYKEGQHMTWRFNVHSLYQNYLNILAWETQASNTVPTLFIKGANSDYLTREYQPQIQAQYPIAKAHVIANTGHWLHAEKPAEVLRVMRRFLSK</sequence>
<dbReference type="PANTHER" id="PTHR46118">
    <property type="entry name" value="PROTEIN ABHD11"/>
    <property type="match status" value="1"/>
</dbReference>
<gene>
    <name evidence="3" type="ORF">ACFFUV_01065</name>
</gene>
<dbReference type="GO" id="GO:0016787">
    <property type="term" value="F:hydrolase activity"/>
    <property type="evidence" value="ECO:0007669"/>
    <property type="project" value="UniProtKB-KW"/>
</dbReference>
<evidence type="ECO:0000313" key="3">
    <source>
        <dbReference type="EMBL" id="MFB9133558.1"/>
    </source>
</evidence>
<accession>A0ABV5HH53</accession>
<reference evidence="3 4" key="1">
    <citation type="submission" date="2024-09" db="EMBL/GenBank/DDBJ databases">
        <authorList>
            <person name="Sun Q."/>
            <person name="Mori K."/>
        </authorList>
    </citation>
    <scope>NUCLEOTIDE SEQUENCE [LARGE SCALE GENOMIC DNA]</scope>
    <source>
        <strain evidence="3 4">CECT 8064</strain>
    </source>
</reference>
<dbReference type="Gene3D" id="3.40.50.1820">
    <property type="entry name" value="alpha/beta hydrolase"/>
    <property type="match status" value="1"/>
</dbReference>
<evidence type="ECO:0000256" key="1">
    <source>
        <dbReference type="ARBA" id="ARBA00022801"/>
    </source>
</evidence>
<organism evidence="3 4">
    <name type="scientific">Vibrio olivae</name>
    <dbReference type="NCBI Taxonomy" id="1243002"/>
    <lineage>
        <taxon>Bacteria</taxon>
        <taxon>Pseudomonadati</taxon>
        <taxon>Pseudomonadota</taxon>
        <taxon>Gammaproteobacteria</taxon>
        <taxon>Vibrionales</taxon>
        <taxon>Vibrionaceae</taxon>
        <taxon>Vibrio</taxon>
    </lineage>
</organism>
<dbReference type="InterPro" id="IPR029058">
    <property type="entry name" value="AB_hydrolase_fold"/>
</dbReference>